<comment type="caution">
    <text evidence="1">The sequence shown here is derived from an EMBL/GenBank/DDBJ whole genome shotgun (WGS) entry which is preliminary data.</text>
</comment>
<protein>
    <submittedName>
        <fullName evidence="1">Uncharacterized protein</fullName>
    </submittedName>
</protein>
<organism evidence="1 2">
    <name type="scientific">Phocaeicola vulgatus</name>
    <name type="common">Bacteroides vulgatus</name>
    <dbReference type="NCBI Taxonomy" id="821"/>
    <lineage>
        <taxon>Bacteria</taxon>
        <taxon>Pseudomonadati</taxon>
        <taxon>Bacteroidota</taxon>
        <taxon>Bacteroidia</taxon>
        <taxon>Bacteroidales</taxon>
        <taxon>Bacteroidaceae</taxon>
        <taxon>Phocaeicola</taxon>
    </lineage>
</organism>
<gene>
    <name evidence="1" type="ORF">DW783_10995</name>
</gene>
<dbReference type="RefSeq" id="WP_117887322.1">
    <property type="nucleotide sequence ID" value="NZ_JADNJS010000006.1"/>
</dbReference>
<reference evidence="1 2" key="1">
    <citation type="submission" date="2018-08" db="EMBL/GenBank/DDBJ databases">
        <title>A genome reference for cultivated species of the human gut microbiota.</title>
        <authorList>
            <person name="Zou Y."/>
            <person name="Xue W."/>
            <person name="Luo G."/>
        </authorList>
    </citation>
    <scope>NUCLEOTIDE SEQUENCE [LARGE SCALE GENOMIC DNA]</scope>
    <source>
        <strain evidence="1 2">AM30-40</strain>
    </source>
</reference>
<accession>A0A414H8C5</accession>
<proteinExistence type="predicted"/>
<dbReference type="Proteomes" id="UP000283429">
    <property type="component" value="Unassembled WGS sequence"/>
</dbReference>
<evidence type="ECO:0000313" key="1">
    <source>
        <dbReference type="EMBL" id="RHD79714.1"/>
    </source>
</evidence>
<dbReference type="EMBL" id="QSJM01000029">
    <property type="protein sequence ID" value="RHD79714.1"/>
    <property type="molecule type" value="Genomic_DNA"/>
</dbReference>
<sequence length="1588" mass="165875">MAKILVARGQATINIQKDGYTLSQSPGEYIFPADADGKIVSAVSVTSSVKVTLGDSGFTGFSIGNITRPAGFSSISVNNSNKTITYTVAAGTTTLADHGTVVIPVIISGITYTLSFVWSKAKSGAPGKDGNDTAMLDWVKEWNTNKTLIGSSTVITPKIFTGIKNSDGTITGVAIGQFPLSVRTASGTVTSETVNGIYGFKNGYKTFFVDNGGNVQFGHGDQVVKYNAATGKVEFGNGVSLNWIGATFIDKDGVFTGKLSAGTVKAAQLDASQITSGTVSASRIDVASLKASLITAGNIEALTLNVTKGKIGGWSVDGDSICRGTKNNTSGAMTAASGSMTLGSNGIRGFKWRLDASGAGAVAGGNISWDASGNVTFASSVSLQWTNPINTIVTALGGNGSPKLTKITAAGIYTGTVTASQITAGTISADRIAAGSITASKLDIANVKASLITAGNIEALTLNVTKGKIGGWSIGATALSGNHILLDCGNRRVVVYGLNSGATTGQRVQLYYNSDSDFGLYATNSTGTCVARFGSQNNIAGWTVDASSIRKGNIVLGSDGSITNGTKWKLNNDGSGQIASGNISWDTAGKVSFSPAVSLLWKNDIEAAKTTNYGYPYYYRLVINGEENKYYPVILKGGEQNFKRDILVRRAYSEQAPASWNTSTHKGGLVLLLKANFGGWGGISYSWDIYELSESYCRMFAGAALCGNNCMFAVFLRGGGTTGAVYHIYSDQPIVSNAMSPSPIPAAPQIAYNSDLIFQSGSTKANAPAPRTLTASVEEEIRRKRFIALAQGSDSTLAAHPLTYIGSTGIYTGTLTAAQVNAVDISASSIKSGTLSADRIAAGSINASKLDAASIKSSIINTGYINGLSCTFTKGKIGGFTIGSDNITTGSIGATGAIPLQVRSASAGSGYWYTGAYKPLGITLTWHQNSNAGHIVFGQVAASGNSVKTGFIGIQMMSWDHLEYFCLSANYTKSGGKEVYNRIAGWAFDHNHIWKNNISLGSDGSITNGSKWKLNNDGSGQIAGGNISWNASGTVTFASSVSVQWTTGITTAQELASAMAFGKMLYRDPTFWKGNNSTGVYNNSGNGMVTVTRQQDTSAPNDSKYVLKIQTNGTASPGNGGFYFGTACSSRKVLVARIIAKIPAGRNICWASNNIGTGGSSRWLTSTAGTGDWKEYVYKVVCGTSNFSSTHFFYIDGAQGTSAAPLVWYVAYATVFDLTSTEKYTTTIDANGVYTGTVKANQIIVDSALVVGGSSYNGSISVKDAGNAVKVTLDRTGITAVAGKIGGWTLGTSSLAASAPSSGHRIVMAASGYIYHDNPSTGKEYWALKTDGSAVFGYGKISFAADGSGYLANQNIKWDTGGNVTMTGTINANAGTIGGFSIGQGRIGSTATGSGSGGGLAIYNDLFRVGNTTSYVLFGANTFPATSGGTCAAGRIVNNKVNSYMNNYGLYIDVKNGYRNYGVWSNASLVASAAIGIKMKNIYFTGSGYTIDFSASNVFCVYANSTYNVNLPSASSVASMFGYSSLPSDFAYMFTLFYSYNWGGHINIMNVRNQNGGTSNYGMERGDSLTLLCCNYPSFHYQVLNYNG</sequence>
<name>A0A414H8C5_PHOVU</name>
<evidence type="ECO:0000313" key="2">
    <source>
        <dbReference type="Proteomes" id="UP000283429"/>
    </source>
</evidence>